<evidence type="ECO:0000313" key="2">
    <source>
        <dbReference type="EMBL" id="MFG6110837.1"/>
    </source>
</evidence>
<dbReference type="EMBL" id="JBHGCJ010000014">
    <property type="protein sequence ID" value="MFG6110837.1"/>
    <property type="molecule type" value="Genomic_DNA"/>
</dbReference>
<evidence type="ECO:0000313" key="3">
    <source>
        <dbReference type="Proteomes" id="UP001605261"/>
    </source>
</evidence>
<dbReference type="SMART" id="SM00382">
    <property type="entry name" value="AAA"/>
    <property type="match status" value="1"/>
</dbReference>
<dbReference type="InterPro" id="IPR051396">
    <property type="entry name" value="Bact_Antivir_Def_Nuclease"/>
</dbReference>
<protein>
    <submittedName>
        <fullName evidence="2">AAA family ATPase</fullName>
    </submittedName>
</protein>
<dbReference type="Pfam" id="PF13304">
    <property type="entry name" value="AAA_21"/>
    <property type="match status" value="1"/>
</dbReference>
<comment type="caution">
    <text evidence="2">The sequence shown here is derived from an EMBL/GenBank/DDBJ whole genome shotgun (WGS) entry which is preliminary data.</text>
</comment>
<dbReference type="Gene3D" id="3.40.50.300">
    <property type="entry name" value="P-loop containing nucleotide triphosphate hydrolases"/>
    <property type="match status" value="1"/>
</dbReference>
<dbReference type="InterPro" id="IPR027417">
    <property type="entry name" value="P-loop_NTPase"/>
</dbReference>
<dbReference type="Proteomes" id="UP001605261">
    <property type="component" value="Unassembled WGS sequence"/>
</dbReference>
<gene>
    <name evidence="2" type="ORF">ACEU0G_000718</name>
</gene>
<organism evidence="2 3">
    <name type="scientific">Stenotrophomonas nematodicola</name>
    <dbReference type="NCBI Taxonomy" id="2656746"/>
    <lineage>
        <taxon>Bacteria</taxon>
        <taxon>Pseudomonadati</taxon>
        <taxon>Pseudomonadota</taxon>
        <taxon>Gammaproteobacteria</taxon>
        <taxon>Lysobacterales</taxon>
        <taxon>Lysobacteraceae</taxon>
        <taxon>Stenotrophomonas</taxon>
    </lineage>
</organism>
<reference evidence="2 3" key="1">
    <citation type="submission" date="2024-09" db="EMBL/GenBank/DDBJ databases">
        <authorList>
            <consortium name="All-Russian atlas of soil microorganisms"/>
            <consortium name="as a basis for the search for new antimicrobial producers and enzymes with unique properties"/>
            <person name="Sokolova E.A."/>
            <person name="Voronina E.N."/>
        </authorList>
    </citation>
    <scope>NUCLEOTIDE SEQUENCE [LARGE SCALE GENOMIC DNA]</scope>
    <source>
        <strain evidence="2 3">AF-22b-331.1</strain>
    </source>
</reference>
<dbReference type="RefSeq" id="WP_394164322.1">
    <property type="nucleotide sequence ID" value="NZ_JBHGCJ010000014.1"/>
</dbReference>
<evidence type="ECO:0000259" key="1">
    <source>
        <dbReference type="SMART" id="SM00382"/>
    </source>
</evidence>
<keyword evidence="3" id="KW-1185">Reference proteome</keyword>
<name>A0ABW7D0U0_9GAMM</name>
<dbReference type="InterPro" id="IPR003593">
    <property type="entry name" value="AAA+_ATPase"/>
</dbReference>
<dbReference type="InterPro" id="IPR003959">
    <property type="entry name" value="ATPase_AAA_core"/>
</dbReference>
<dbReference type="PANTHER" id="PTHR43581:SF2">
    <property type="entry name" value="EXCINUCLEASE ATPASE SUBUNIT"/>
    <property type="match status" value="1"/>
</dbReference>
<proteinExistence type="predicted"/>
<feature type="domain" description="AAA+ ATPase" evidence="1">
    <location>
        <begin position="21"/>
        <end position="386"/>
    </location>
</feature>
<dbReference type="PANTHER" id="PTHR43581">
    <property type="entry name" value="ATP/GTP PHOSPHATASE"/>
    <property type="match status" value="1"/>
</dbReference>
<accession>A0ABW7D0U0</accession>
<dbReference type="SUPFAM" id="SSF52540">
    <property type="entry name" value="P-loop containing nucleoside triphosphate hydrolases"/>
    <property type="match status" value="1"/>
</dbReference>
<sequence>MIFELADPKQLEEPRRNLFSADAFTLVVGRNGAGKTHFLSGLASEVVKKKGAGIVRSQQGSGNEFVILYTSSPFPGIRPRSSSRIRRLGPTSPKAIVSQDLLRSISAAFSASGAAELKLRSDYKSGLRSLVASLFEIPLRLRGKLIESISSELKFYHDISMKWVKLSSSGDVQSASVAKLKMDAIQKEIHELVESDLKRSFPAAQYKLNLHSLDLAIKRNKKKQRDLVQSFLYFVDNRHSVDVNLHSAMDDIEMAIAEYGEKLLSGSVVKVRKNAVVVPNYEKGSALVFAMAGASSGESALFDQFAKIDREVQAVSGKDKELIILIDEGDAFLHFNWQQKYIKFLDAFVARIRHGFESVQVVLTTHSPILMSDVPSGNVIRFGEPGGPLCTFGAPLERIVSSTVGAGSIGDFAADKISEMIERKQYVDAYIVDQIDDRFIRAELRRLLWE</sequence>